<keyword evidence="7" id="KW-0256">Endoplasmic reticulum</keyword>
<protein>
    <recommendedName>
        <fullName evidence="17">UDP-glucose:glycoprotein glucosyltransferase</fullName>
    </recommendedName>
</protein>
<evidence type="ECO:0000259" key="10">
    <source>
        <dbReference type="Pfam" id="PF18400"/>
    </source>
</evidence>
<evidence type="ECO:0000256" key="5">
    <source>
        <dbReference type="ARBA" id="ARBA00022679"/>
    </source>
</evidence>
<dbReference type="InterPro" id="IPR040692">
    <property type="entry name" value="UGGT_TRXL_3"/>
</dbReference>
<keyword evidence="8" id="KW-0325">Glycoprotein</keyword>
<dbReference type="RefSeq" id="XP_051446955.1">
    <property type="nucleotide sequence ID" value="XM_051587190.1"/>
</dbReference>
<dbReference type="GeneID" id="75912537"/>
<dbReference type="Pfam" id="PF18404">
    <property type="entry name" value="Glyco_transf_24"/>
    <property type="match status" value="1"/>
</dbReference>
<evidence type="ECO:0000313" key="16">
    <source>
        <dbReference type="Proteomes" id="UP001206595"/>
    </source>
</evidence>
<dbReference type="Proteomes" id="UP001206595">
    <property type="component" value="Unassembled WGS sequence"/>
</dbReference>
<dbReference type="FunFam" id="3.90.550.10:FF:000065">
    <property type="entry name" value="UDP-glucose:glycoprotein glucosyltransferase, putative"/>
    <property type="match status" value="1"/>
</dbReference>
<name>A0AAD5EFE9_UMBRA</name>
<dbReference type="PANTHER" id="PTHR11226:SF0">
    <property type="entry name" value="UDP-GLUCOSE:GLYCOPROTEIN GLUCOSYLTRANSFERASE"/>
    <property type="match status" value="1"/>
</dbReference>
<dbReference type="Gene3D" id="3.90.550.10">
    <property type="entry name" value="Spore Coat Polysaccharide Biosynthesis Protein SpsA, Chain A"/>
    <property type="match status" value="1"/>
</dbReference>
<dbReference type="Pfam" id="PF18402">
    <property type="entry name" value="Thioredoxin_14"/>
    <property type="match status" value="1"/>
</dbReference>
<dbReference type="SUPFAM" id="SSF53448">
    <property type="entry name" value="Nucleotide-diphospho-sugar transferases"/>
    <property type="match status" value="1"/>
</dbReference>
<evidence type="ECO:0000256" key="4">
    <source>
        <dbReference type="ARBA" id="ARBA00006351"/>
    </source>
</evidence>
<feature type="region of interest" description="Disordered" evidence="9">
    <location>
        <begin position="1231"/>
        <end position="1252"/>
    </location>
</feature>
<dbReference type="Pfam" id="PF18401">
    <property type="entry name" value="Thioredoxin_13"/>
    <property type="match status" value="1"/>
</dbReference>
<dbReference type="InterPro" id="IPR040525">
    <property type="entry name" value="UGGT_TRXL_4"/>
</dbReference>
<dbReference type="Pfam" id="PF18400">
    <property type="entry name" value="Thioredoxin_12"/>
    <property type="match status" value="1"/>
</dbReference>
<evidence type="ECO:0000259" key="11">
    <source>
        <dbReference type="Pfam" id="PF18401"/>
    </source>
</evidence>
<dbReference type="PANTHER" id="PTHR11226">
    <property type="entry name" value="UDP-GLUCOSE GLYCOPROTEIN:GLUCOSYLTRANSFERASE"/>
    <property type="match status" value="1"/>
</dbReference>
<evidence type="ECO:0000256" key="7">
    <source>
        <dbReference type="ARBA" id="ARBA00022824"/>
    </source>
</evidence>
<evidence type="ECO:0008006" key="17">
    <source>
        <dbReference type="Google" id="ProtNLM"/>
    </source>
</evidence>
<comment type="cofactor">
    <cofactor evidence="1">
        <name>Ca(2+)</name>
        <dbReference type="ChEBI" id="CHEBI:29108"/>
    </cofactor>
</comment>
<comment type="caution">
    <text evidence="15">The sequence shown here is derived from an EMBL/GenBank/DDBJ whole genome shotgun (WGS) entry which is preliminary data.</text>
</comment>
<reference evidence="15" key="2">
    <citation type="journal article" date="2022" name="Proc. Natl. Acad. Sci. U.S.A.">
        <title>Diploid-dominant life cycles characterize the early evolution of Fungi.</title>
        <authorList>
            <person name="Amses K.R."/>
            <person name="Simmons D.R."/>
            <person name="Longcore J.E."/>
            <person name="Mondo S.J."/>
            <person name="Seto K."/>
            <person name="Jeronimo G.H."/>
            <person name="Bonds A.E."/>
            <person name="Quandt C.A."/>
            <person name="Davis W.J."/>
            <person name="Chang Y."/>
            <person name="Federici B.A."/>
            <person name="Kuo A."/>
            <person name="LaButti K."/>
            <person name="Pangilinan J."/>
            <person name="Andreopoulos W."/>
            <person name="Tritt A."/>
            <person name="Riley R."/>
            <person name="Hundley H."/>
            <person name="Johnson J."/>
            <person name="Lipzen A."/>
            <person name="Barry K."/>
            <person name="Lang B.F."/>
            <person name="Cuomo C.A."/>
            <person name="Buchler N.E."/>
            <person name="Grigoriev I.V."/>
            <person name="Spatafora J.W."/>
            <person name="Stajich J.E."/>
            <person name="James T.Y."/>
        </authorList>
    </citation>
    <scope>NUCLEOTIDE SEQUENCE</scope>
    <source>
        <strain evidence="15">AG</strain>
    </source>
</reference>
<dbReference type="GO" id="GO:0005788">
    <property type="term" value="C:endoplasmic reticulum lumen"/>
    <property type="evidence" value="ECO:0007669"/>
    <property type="project" value="UniProtKB-SubCell"/>
</dbReference>
<organism evidence="15 16">
    <name type="scientific">Umbelopsis ramanniana AG</name>
    <dbReference type="NCBI Taxonomy" id="1314678"/>
    <lineage>
        <taxon>Eukaryota</taxon>
        <taxon>Fungi</taxon>
        <taxon>Fungi incertae sedis</taxon>
        <taxon>Mucoromycota</taxon>
        <taxon>Mucoromycotina</taxon>
        <taxon>Umbelopsidomycetes</taxon>
        <taxon>Umbelopsidales</taxon>
        <taxon>Umbelopsidaceae</taxon>
        <taxon>Umbelopsis</taxon>
    </lineage>
</organism>
<gene>
    <name evidence="15" type="ORF">K450DRAFT_230061</name>
</gene>
<dbReference type="InterPro" id="IPR029044">
    <property type="entry name" value="Nucleotide-diphossugar_trans"/>
</dbReference>
<dbReference type="InterPro" id="IPR009448">
    <property type="entry name" value="UDP-g_GGtrans"/>
</dbReference>
<evidence type="ECO:0000313" key="15">
    <source>
        <dbReference type="EMBL" id="KAI8581951.1"/>
    </source>
</evidence>
<dbReference type="InterPro" id="IPR040497">
    <property type="entry name" value="Glyco_transf_24"/>
</dbReference>
<dbReference type="EMBL" id="MU620903">
    <property type="protein sequence ID" value="KAI8581951.1"/>
    <property type="molecule type" value="Genomic_DNA"/>
</dbReference>
<keyword evidence="6" id="KW-0732">Signal</keyword>
<dbReference type="GO" id="GO:0051082">
    <property type="term" value="F:unfolded protein binding"/>
    <property type="evidence" value="ECO:0007669"/>
    <property type="project" value="TreeGrafter"/>
</dbReference>
<comment type="subcellular location">
    <subcellularLocation>
        <location evidence="2">Endoplasmic reticulum lumen</location>
    </subcellularLocation>
</comment>
<evidence type="ECO:0000259" key="13">
    <source>
        <dbReference type="Pfam" id="PF18403"/>
    </source>
</evidence>
<feature type="domain" description="UGGT thioredoxin-like" evidence="11">
    <location>
        <begin position="320"/>
        <end position="448"/>
    </location>
</feature>
<comment type="similarity">
    <text evidence="4">Belongs to the glycosyltransferase 8 family.</text>
</comment>
<feature type="domain" description="UDP-glucose:glycoprotein glucosyltransferase thioredoxin-like" evidence="13">
    <location>
        <begin position="731"/>
        <end position="952"/>
    </location>
</feature>
<comment type="pathway">
    <text evidence="3">Protein modification; protein glycosylation.</text>
</comment>
<evidence type="ECO:0000259" key="14">
    <source>
        <dbReference type="Pfam" id="PF18404"/>
    </source>
</evidence>
<keyword evidence="16" id="KW-1185">Reference proteome</keyword>
<dbReference type="Pfam" id="PF06427">
    <property type="entry name" value="UDP-g_GGTase"/>
    <property type="match status" value="1"/>
</dbReference>
<sequence length="1613" mass="182837">MCRRNIEAVLEIGNSPNLTTRHSFFVQYTLAERMVRLSLLSVCTAAILNYAFASETSPPVQVEVQAPWTAPNLGLEILEYVSAENSSAYFPFLSDLVELAPNLKSTQHMYTELLNIIQQKHYLKPDLMDITKLALSMRSTAPKVEAYHHYYSNVVVPRMNNTANIAFDEKCESWVEFDGQQFCGSQKLQKAISSNKKKDLHDHSVLTFDHIFTSSSSEAGTAILYGDVMSTAFSDLHNILYKAAQEDKITYIIRYKPGSNVNDTVVLSGYGIELALKNTDYLVIDDRDVSAKEETNGIRQKLANFGKQIEENLFGVEKVTMEPLIAGQIKDLGIKAAEFILDSKDALSTLKQLSQDFPKYANSLTEVEVNQTLLKEISSNQAFGVRPGMNAMWLNGISLDADQIDPYTLLTSLKKERVLVQALIDIGLSPADAITLLTHPALASQKNNNEEADDVFDVRDDSDDENIVIWWNDIENDDRYSDWPDDIFDLLKPTYPGQLRTIRKNIFNVLFTVDLSQPNWAATIGGSVQDMIKKGYPIRFGVVPKFGSHRESSETSMALCVHYFKEEHGAAAAIQFMNEALQIAHGKEEKQFSLDTVKAAFDATSESVFSDENQKTFDQVIHGFDEYIEDTTKYQRRLSVYDNSDQAVFINGKLFLIAEDQPWMQILNMGLGQQMQDIARQIYYGDIKGDTDVYEHVLTQPNVQKRRSAFIVESELNPLNTLPLEKIDYPLQNLHYLHRDQTPEAASTSIWVIANLDDADGVKLVQTALEAAAANPAVRVTIMHNPNLSASAKLTDPDTGVKLSNVIYQALYDADISVDDLKSTFDAALKTEGHVGLVDQIKAFSAGSPIVEMITGGHAKDWSKLFSKLSDAGLQRDFQGVVINGRIVGHGITFTNDDFKLLVEHETKRRIGPVTRAYQEIQIDANLHSDEQYDQQKNLDPDMVMLLTSLISRASQFSDFTIFVQHQGESRNRIYQKLNGEHCRIVSGDISTAKYQVGVILDPASENAQKWSAILEVLAKIEDIYLEIYLNPSLNLEQLPLKRFYRYVLDSELHFDENGDLEHPTAYFANLPEDPLYTLGTEEIKSWHITPKVANYDLDNILLKAIDKSHRESGVTAVFELEYILVEGHCRDMSSQGPPRGLQFVMGSATAANMTDTIVMANLGYFQLKASPGVWLLSIREGRSKEVYELESVGNEGWNSPSIQDSGNSIDLLTFQGATIYPRVRKYEGKEREDVLEPTSDTTAPSHGKEDGTWASWKSKIFKSKTTEQQSVSDTVHAEINIFSVASGHLYERFLSIMILSVLEHTESTVKFWFIENFLSPKFKDLIPEMAEEFGFRYEFVTYKWPSWLRSQTERQRTIWGYKILFLDVLFPLNLDKVIFVDADQIVRTDLKELVDMDLKGAPYGYTPFCDDRREMDGFRFWKQGYWKEFLQEKPYHISALYVVDLVRFRQLAAGDRLRAQYQQLSADPNSLANLDQDLPNNMQHDVPIFSLPQEWLWCETWCSDESLKKAKTIDLCNNPLTKEPKLDRARRQVPEWEKYDNEVADFQKRLNKKKSTDKDDSDASESTKETMVMQEQQPAFTMDPADLVEALDAMGDQQQPASQQGAEFRDEL</sequence>
<keyword evidence="5" id="KW-0808">Transferase</keyword>
<dbReference type="GO" id="GO:0018279">
    <property type="term" value="P:protein N-linked glycosylation via asparagine"/>
    <property type="evidence" value="ECO:0007669"/>
    <property type="project" value="TreeGrafter"/>
</dbReference>
<dbReference type="Pfam" id="PF18403">
    <property type="entry name" value="Thioredoxin_15"/>
    <property type="match status" value="1"/>
</dbReference>
<feature type="compositionally biased region" description="Basic and acidic residues" evidence="9">
    <location>
        <begin position="1549"/>
        <end position="1559"/>
    </location>
</feature>
<reference evidence="15" key="1">
    <citation type="submission" date="2021-06" db="EMBL/GenBank/DDBJ databases">
        <authorList>
            <consortium name="DOE Joint Genome Institute"/>
            <person name="Mondo S.J."/>
            <person name="Amses K.R."/>
            <person name="Simmons D.R."/>
            <person name="Longcore J.E."/>
            <person name="Seto K."/>
            <person name="Alves G.H."/>
            <person name="Bonds A.E."/>
            <person name="Quandt C.A."/>
            <person name="Davis W.J."/>
            <person name="Chang Y."/>
            <person name="Letcher P.M."/>
            <person name="Powell M.J."/>
            <person name="Kuo A."/>
            <person name="Labutti K."/>
            <person name="Pangilinan J."/>
            <person name="Andreopoulos W."/>
            <person name="Tritt A."/>
            <person name="Riley R."/>
            <person name="Hundley H."/>
            <person name="Johnson J."/>
            <person name="Lipzen A."/>
            <person name="Barry K."/>
            <person name="Berbee M.L."/>
            <person name="Buchler N.E."/>
            <person name="Grigoriev I.V."/>
            <person name="Spatafora J.W."/>
            <person name="Stajich J.E."/>
            <person name="James T.Y."/>
        </authorList>
    </citation>
    <scope>NUCLEOTIDE SEQUENCE</scope>
    <source>
        <strain evidence="15">AG</strain>
    </source>
</reference>
<evidence type="ECO:0000259" key="12">
    <source>
        <dbReference type="Pfam" id="PF18402"/>
    </source>
</evidence>
<dbReference type="CDD" id="cd06432">
    <property type="entry name" value="GT8_HUGT1_C_like"/>
    <property type="match status" value="1"/>
</dbReference>
<feature type="domain" description="UGGT thioredoxin-like" evidence="10">
    <location>
        <begin position="70"/>
        <end position="261"/>
    </location>
</feature>
<feature type="region of interest" description="Disordered" evidence="9">
    <location>
        <begin position="1549"/>
        <end position="1613"/>
    </location>
</feature>
<evidence type="ECO:0000256" key="2">
    <source>
        <dbReference type="ARBA" id="ARBA00004319"/>
    </source>
</evidence>
<dbReference type="GO" id="GO:0003980">
    <property type="term" value="F:UDP-glucose:glycoprotein glucosyltransferase activity"/>
    <property type="evidence" value="ECO:0007669"/>
    <property type="project" value="InterPro"/>
</dbReference>
<feature type="domain" description="UGGT thioredoxin-like" evidence="12">
    <location>
        <begin position="456"/>
        <end position="711"/>
    </location>
</feature>
<feature type="domain" description="Glucosyltransferase 24 catalytic" evidence="14">
    <location>
        <begin position="1280"/>
        <end position="1546"/>
    </location>
</feature>
<dbReference type="InterPro" id="IPR040694">
    <property type="entry name" value="UGGT_TRXL_2"/>
</dbReference>
<dbReference type="GO" id="GO:0036503">
    <property type="term" value="P:ERAD pathway"/>
    <property type="evidence" value="ECO:0007669"/>
    <property type="project" value="TreeGrafter"/>
</dbReference>
<evidence type="ECO:0000256" key="1">
    <source>
        <dbReference type="ARBA" id="ARBA00001913"/>
    </source>
</evidence>
<dbReference type="InterPro" id="IPR040693">
    <property type="entry name" value="UGGT_TRXL_1"/>
</dbReference>
<evidence type="ECO:0000256" key="9">
    <source>
        <dbReference type="SAM" id="MobiDB-lite"/>
    </source>
</evidence>
<evidence type="ECO:0000256" key="6">
    <source>
        <dbReference type="ARBA" id="ARBA00022729"/>
    </source>
</evidence>
<evidence type="ECO:0000256" key="3">
    <source>
        <dbReference type="ARBA" id="ARBA00004922"/>
    </source>
</evidence>
<proteinExistence type="inferred from homology"/>
<evidence type="ECO:0000256" key="8">
    <source>
        <dbReference type="ARBA" id="ARBA00023180"/>
    </source>
</evidence>
<accession>A0AAD5EFE9</accession>
<feature type="compositionally biased region" description="Polar residues" evidence="9">
    <location>
        <begin position="1597"/>
        <end position="1606"/>
    </location>
</feature>